<feature type="region of interest" description="Disordered" evidence="6">
    <location>
        <begin position="1"/>
        <end position="71"/>
    </location>
</feature>
<dbReference type="Pfam" id="PF00271">
    <property type="entry name" value="Helicase_C"/>
    <property type="match status" value="1"/>
</dbReference>
<dbReference type="GO" id="GO:0006355">
    <property type="term" value="P:regulation of DNA-templated transcription"/>
    <property type="evidence" value="ECO:0007669"/>
    <property type="project" value="InterPro"/>
</dbReference>
<feature type="compositionally biased region" description="Polar residues" evidence="6">
    <location>
        <begin position="313"/>
        <end position="324"/>
    </location>
</feature>
<feature type="compositionally biased region" description="Polar residues" evidence="6">
    <location>
        <begin position="225"/>
        <end position="244"/>
    </location>
</feature>
<dbReference type="InterPro" id="IPR038718">
    <property type="entry name" value="SNF2-like_sf"/>
</dbReference>
<dbReference type="SUPFAM" id="SSF52540">
    <property type="entry name" value="P-loop containing nucleoside triphosphate hydrolases"/>
    <property type="match status" value="2"/>
</dbReference>
<dbReference type="SUPFAM" id="SSF47370">
    <property type="entry name" value="Bromodomain"/>
    <property type="match status" value="1"/>
</dbReference>
<evidence type="ECO:0000256" key="2">
    <source>
        <dbReference type="ARBA" id="ARBA00022801"/>
    </source>
</evidence>
<keyword evidence="5" id="KW-0539">Nucleus</keyword>
<keyword evidence="3" id="KW-0804">Transcription</keyword>
<evidence type="ECO:0008006" key="12">
    <source>
        <dbReference type="Google" id="ProtNLM"/>
    </source>
</evidence>
<dbReference type="InterPro" id="IPR001650">
    <property type="entry name" value="Helicase_C-like"/>
</dbReference>
<keyword evidence="2" id="KW-0378">Hydrolase</keyword>
<evidence type="ECO:0000256" key="5">
    <source>
        <dbReference type="ARBA" id="ARBA00023242"/>
    </source>
</evidence>
<feature type="compositionally biased region" description="Basic residues" evidence="6">
    <location>
        <begin position="1650"/>
        <end position="1662"/>
    </location>
</feature>
<dbReference type="InterPro" id="IPR049730">
    <property type="entry name" value="SNF2/RAD54-like_C"/>
</dbReference>
<evidence type="ECO:0000313" key="10">
    <source>
        <dbReference type="EMBL" id="KAF3441520.1"/>
    </source>
</evidence>
<dbReference type="Gene3D" id="1.20.5.170">
    <property type="match status" value="1"/>
</dbReference>
<dbReference type="SMART" id="SM00297">
    <property type="entry name" value="BROMO"/>
    <property type="match status" value="1"/>
</dbReference>
<feature type="compositionally biased region" description="Polar residues" evidence="6">
    <location>
        <begin position="1757"/>
        <end position="1771"/>
    </location>
</feature>
<dbReference type="InterPro" id="IPR027417">
    <property type="entry name" value="P-loop_NTPase"/>
</dbReference>
<feature type="compositionally biased region" description="Basic and acidic residues" evidence="6">
    <location>
        <begin position="629"/>
        <end position="638"/>
    </location>
</feature>
<comment type="subcellular location">
    <subcellularLocation>
        <location evidence="1">Nucleus</location>
    </subcellularLocation>
</comment>
<dbReference type="GO" id="GO:0005634">
    <property type="term" value="C:nucleus"/>
    <property type="evidence" value="ECO:0007669"/>
    <property type="project" value="UniProtKB-SubCell"/>
</dbReference>
<dbReference type="GO" id="GO:0005524">
    <property type="term" value="F:ATP binding"/>
    <property type="evidence" value="ECO:0007669"/>
    <property type="project" value="InterPro"/>
</dbReference>
<dbReference type="PROSITE" id="PS51194">
    <property type="entry name" value="HELICASE_CTER"/>
    <property type="match status" value="1"/>
</dbReference>
<dbReference type="EMBL" id="VOIH02000007">
    <property type="protein sequence ID" value="KAF3441520.1"/>
    <property type="molecule type" value="Genomic_DNA"/>
</dbReference>
<keyword evidence="4" id="KW-0103">Bromodomain</keyword>
<organism evidence="10 11">
    <name type="scientific">Rhamnella rubrinervis</name>
    <dbReference type="NCBI Taxonomy" id="2594499"/>
    <lineage>
        <taxon>Eukaryota</taxon>
        <taxon>Viridiplantae</taxon>
        <taxon>Streptophyta</taxon>
        <taxon>Embryophyta</taxon>
        <taxon>Tracheophyta</taxon>
        <taxon>Spermatophyta</taxon>
        <taxon>Magnoliopsida</taxon>
        <taxon>eudicotyledons</taxon>
        <taxon>Gunneridae</taxon>
        <taxon>Pentapetalae</taxon>
        <taxon>rosids</taxon>
        <taxon>fabids</taxon>
        <taxon>Rosales</taxon>
        <taxon>Rhamnaceae</taxon>
        <taxon>rhamnoid group</taxon>
        <taxon>Rhamneae</taxon>
        <taxon>Rhamnella</taxon>
    </lineage>
</organism>
<reference evidence="10" key="1">
    <citation type="submission" date="2020-03" db="EMBL/GenBank/DDBJ databases">
        <title>A high-quality chromosome-level genome assembly of a woody plant with both climbing and erect habits, Rhamnella rubrinervis.</title>
        <authorList>
            <person name="Lu Z."/>
            <person name="Yang Y."/>
            <person name="Zhu X."/>
            <person name="Sun Y."/>
        </authorList>
    </citation>
    <scope>NUCLEOTIDE SEQUENCE</scope>
    <source>
        <strain evidence="10">BYM</strain>
        <tissue evidence="10">Leaf</tissue>
    </source>
</reference>
<dbReference type="OrthoDB" id="6017at2759"/>
<dbReference type="PROSITE" id="PS51666">
    <property type="entry name" value="QLQ"/>
    <property type="match status" value="1"/>
</dbReference>
<dbReference type="InterPro" id="IPR001487">
    <property type="entry name" value="Bromodomain"/>
</dbReference>
<evidence type="ECO:0000256" key="1">
    <source>
        <dbReference type="ARBA" id="ARBA00004123"/>
    </source>
</evidence>
<feature type="compositionally biased region" description="Acidic residues" evidence="6">
    <location>
        <begin position="1690"/>
        <end position="1702"/>
    </location>
</feature>
<dbReference type="InterPro" id="IPR014978">
    <property type="entry name" value="Gln-Leu-Gln_QLQ"/>
</dbReference>
<dbReference type="InterPro" id="IPR014001">
    <property type="entry name" value="Helicase_ATP-bd"/>
</dbReference>
<dbReference type="GO" id="GO:0048731">
    <property type="term" value="P:system development"/>
    <property type="evidence" value="ECO:0007669"/>
    <property type="project" value="UniProtKB-ARBA"/>
</dbReference>
<feature type="compositionally biased region" description="Gly residues" evidence="6">
    <location>
        <begin position="1"/>
        <end position="10"/>
    </location>
</feature>
<dbReference type="GO" id="GO:0016787">
    <property type="term" value="F:hydrolase activity"/>
    <property type="evidence" value="ECO:0007669"/>
    <property type="project" value="UniProtKB-KW"/>
</dbReference>
<feature type="compositionally biased region" description="Basic and acidic residues" evidence="6">
    <location>
        <begin position="1679"/>
        <end position="1689"/>
    </location>
</feature>
<accession>A0A8K0GYB5</accession>
<feature type="domain" description="Helicase C-terminal" evidence="8">
    <location>
        <begin position="1350"/>
        <end position="1527"/>
    </location>
</feature>
<gene>
    <name evidence="10" type="ORF">FNV43_RR15434</name>
</gene>
<feature type="compositionally biased region" description="Low complexity" evidence="6">
    <location>
        <begin position="11"/>
        <end position="41"/>
    </location>
</feature>
<feature type="compositionally biased region" description="Basic and acidic residues" evidence="6">
    <location>
        <begin position="1879"/>
        <end position="1892"/>
    </location>
</feature>
<feature type="compositionally biased region" description="Polar residues" evidence="6">
    <location>
        <begin position="333"/>
        <end position="372"/>
    </location>
</feature>
<dbReference type="SMART" id="SM00490">
    <property type="entry name" value="HELICc"/>
    <property type="match status" value="1"/>
</dbReference>
<evidence type="ECO:0000259" key="8">
    <source>
        <dbReference type="PROSITE" id="PS51194"/>
    </source>
</evidence>
<dbReference type="FunFam" id="3.40.50.300:FF:000762">
    <property type="entry name" value="ATP-dependent helicase BRM"/>
    <property type="match status" value="1"/>
</dbReference>
<dbReference type="SMART" id="SM00951">
    <property type="entry name" value="QLQ"/>
    <property type="match status" value="1"/>
</dbReference>
<feature type="region of interest" description="Disordered" evidence="6">
    <location>
        <begin position="614"/>
        <end position="645"/>
    </location>
</feature>
<dbReference type="Gene3D" id="1.20.920.10">
    <property type="entry name" value="Bromodomain-like"/>
    <property type="match status" value="1"/>
</dbReference>
<feature type="compositionally biased region" description="Basic and acidic residues" evidence="6">
    <location>
        <begin position="209"/>
        <end position="221"/>
    </location>
</feature>
<evidence type="ECO:0000256" key="6">
    <source>
        <dbReference type="SAM" id="MobiDB-lite"/>
    </source>
</evidence>
<feature type="region of interest" description="Disordered" evidence="6">
    <location>
        <begin position="197"/>
        <end position="250"/>
    </location>
</feature>
<dbReference type="Pfam" id="PF00176">
    <property type="entry name" value="SNF2-rel_dom"/>
    <property type="match status" value="1"/>
</dbReference>
<feature type="compositionally biased region" description="Polar residues" evidence="6">
    <location>
        <begin position="1917"/>
        <end position="1926"/>
    </location>
</feature>
<dbReference type="InterPro" id="IPR000330">
    <property type="entry name" value="SNF2_N"/>
</dbReference>
<keyword evidence="3" id="KW-0805">Transcription regulation</keyword>
<protein>
    <recommendedName>
        <fullName evidence="12">ATP-dependent helicase BRM</fullName>
    </recommendedName>
</protein>
<dbReference type="Pfam" id="PF08880">
    <property type="entry name" value="QLQ"/>
    <property type="match status" value="1"/>
</dbReference>
<dbReference type="Proteomes" id="UP000796880">
    <property type="component" value="Unassembled WGS sequence"/>
</dbReference>
<evidence type="ECO:0000259" key="7">
    <source>
        <dbReference type="PROSITE" id="PS51192"/>
    </source>
</evidence>
<feature type="compositionally biased region" description="Basic and acidic residues" evidence="6">
    <location>
        <begin position="1841"/>
        <end position="1851"/>
    </location>
</feature>
<evidence type="ECO:0000256" key="4">
    <source>
        <dbReference type="ARBA" id="ARBA00023117"/>
    </source>
</evidence>
<dbReference type="PROSITE" id="PS51192">
    <property type="entry name" value="HELICASE_ATP_BIND_1"/>
    <property type="match status" value="1"/>
</dbReference>
<feature type="region of interest" description="Disordered" evidence="6">
    <location>
        <begin position="2083"/>
        <end position="2267"/>
    </location>
</feature>
<dbReference type="Gene3D" id="3.40.50.10810">
    <property type="entry name" value="Tandem AAA-ATPase domain"/>
    <property type="match status" value="1"/>
</dbReference>
<feature type="region of interest" description="Disordered" evidence="6">
    <location>
        <begin position="1879"/>
        <end position="1948"/>
    </location>
</feature>
<dbReference type="SMART" id="SM00487">
    <property type="entry name" value="DEXDc"/>
    <property type="match status" value="1"/>
</dbReference>
<evidence type="ECO:0000313" key="11">
    <source>
        <dbReference type="Proteomes" id="UP000796880"/>
    </source>
</evidence>
<dbReference type="InterPro" id="IPR036427">
    <property type="entry name" value="Bromodomain-like_sf"/>
</dbReference>
<name>A0A8K0GYB5_9ROSA</name>
<dbReference type="PANTHER" id="PTHR10799">
    <property type="entry name" value="SNF2/RAD54 HELICASE FAMILY"/>
    <property type="match status" value="1"/>
</dbReference>
<dbReference type="FunFam" id="3.40.50.10810:FF:000017">
    <property type="entry name" value="ATP-dependent helicase BRM"/>
    <property type="match status" value="1"/>
</dbReference>
<feature type="compositionally biased region" description="Low complexity" evidence="6">
    <location>
        <begin position="57"/>
        <end position="70"/>
    </location>
</feature>
<keyword evidence="11" id="KW-1185">Reference proteome</keyword>
<feature type="compositionally biased region" description="Basic residues" evidence="6">
    <location>
        <begin position="1828"/>
        <end position="1840"/>
    </location>
</feature>
<feature type="domain" description="QLQ" evidence="9">
    <location>
        <begin position="491"/>
        <end position="527"/>
    </location>
</feature>
<dbReference type="Gene3D" id="3.40.50.300">
    <property type="entry name" value="P-loop containing nucleotide triphosphate hydrolases"/>
    <property type="match status" value="1"/>
</dbReference>
<evidence type="ECO:0000259" key="9">
    <source>
        <dbReference type="PROSITE" id="PS51666"/>
    </source>
</evidence>
<comment type="caution">
    <text evidence="10">The sequence shown here is derived from an EMBL/GenBank/DDBJ whole genome shotgun (WGS) entry which is preliminary data.</text>
</comment>
<feature type="domain" description="Helicase ATP-binding" evidence="7">
    <location>
        <begin position="1031"/>
        <end position="1196"/>
    </location>
</feature>
<feature type="compositionally biased region" description="Basic and acidic residues" evidence="6">
    <location>
        <begin position="1932"/>
        <end position="1941"/>
    </location>
</feature>
<proteinExistence type="predicted"/>
<sequence>MQSGGGGGGPSRNPGAGPAGRAASTSSAASPSSSSSAVSAPHLGFDSIQQHQHQHQHQQQQQQIGSRQQQLLRKPEGNEAFLAYQAGSLQGVLGGSNFASSPTAMQLPQQSRKFFELAQHHGSLQEGQNRSQGAEQQVLNPVHQAYLQYAFQAAQQKSALAMQSQQQAKMGMLGPPSGKDQDMRMGNLKMQELISMQAANQAQASSSKNSEHFSRGEKQMEQRQPLASDQRSESKPSVQSTSIGQLMPGNMIRPMQMPQAQQTIQNMANNQLAMAAQLQLVQAWALEHNIDLSQPGSANLMAQLIPLIQSRMSGQQKANESNMGAQPLPVPVSKQQVTSPPVASENSPHANSSSDISGQSGTAKAKQTVSPVPFSSASNAGIVSNSDNMTFQQFAAHGRENQVPPRQSVGTGNGKPLMHPPLSSANMTQGMDHSLHAKNSLSSSESMQMLHSRQLNQLSSQAAVATIERASGSQIQSQGGSAVHLSQQRFGFTKQQLHVLKAQILAFRRLKKGEGTLPQELLRAIAPPPLEAQQQQQQFLPGGGNILDKSAGKSVAERARHTESNDKDAHAAVVLVNEQTISKEDAFTGDDKATVSAVHMQGTPVVMKEPVPVVSSGKEEQQSTVFPVKSDHEVEHGTPKAPIRSELPVDRGKAVAPQVAVSDAVQVKKPSQVNTATQPKDVGSARKYHGPLFDFPFFTRKHDSFGTGMMVNNNNNLTLAYDVKDLLLEEGVEVLNKKRTENIKKIGGLLAVNLERKRIRPDLVLRLQIEEKKLRLLDLQARLRDEIDQQQQEIMAMPDRPYRKFVRLCERQRMELARQVQASQKAMRDKQLKSIFLWRKKLLEAHWAIRDARTARNRGVAKYHERMLREFSKRKDDDRNKRMEALKNNDVERYREMLLEQQTSIPGDAAERYSVLSSFLTQTEEYLHKLGSKITAAKNQQEVEEAANAAASAARLQGLSEEEVRAAAACAGEEVMIRNQFMEMNAPKDSSSVNKYYHLAHAVNERVIRQPSMLRAGTLRDYQLVGLQWMLSLYNNKLNGILADEMGLGKTVQVMALIAYLMEFKGNYGPHLIIVPNAVLVNWKSELHNWLPSVSCIYYVGGKDQRSKLFSQEVCAMKFNVLVTTYEFIMYDRSKLSKVDWKYIIIDEAQRMKDRESVLARDLDRYRCQRRLLLTGTPLQNDLKELWSLLNLLLPEVFDNRKAFHDWFSKPFQKEGPTQNAEDDWLETEKKVIIIHRLHQILEPFMLRRRVEDVEGSLPPKVSIVLRCRMSVIQSAIYDWIKSTGTLRVDPEEEKLRVQRNPIYQAKVFKTLNNRCMELRKACNHPLLNYPYFNDLSKDFLVRSCGKLWILDRILIKLQRTGHRVLLFSTMTKLLDILEEYLQWRRLVYRRIDGTTSLEDRESAIVDFNSPGTDCFIFLLSIRAAGRGLNLQTADTVVIYDPDPNPKNEEQAVARAHRIGQKREVKVIYMEAVVDKISSHQKEDELRSGGTVDSEDDLAGKDRYMGSIESLIRNNIQQYKIDMADEVINAGRFDQRTTHEERRMTLETLLHDEERYQETLHDVPSLQEVNRMIARSKEEVELFDQMDDELDWTEEMTNYNQVPEWLRASTREVNTTIANLSKRPSKNTLFGGNIGKESSEMGSDSSPKTERRRGRPKGKKHPNYKELDDENGEYSEASSDERNGYSMHEEEGEIGEFDDDEFSGAGGAPPITKEQAEEDGPGCEGGYEYPRVSEDIGNNHVLEEAGSSGSSSDSRRLTQIVSPSVSSQKFGSLSALDGRPGSASKRLPDELEEGEIAVSGDSHMDHQQSGSLIYDRDEAEDEQVLQPKIKRKRSLRVRPRHTVERPEEKCNIETPSLQRGDSSLLPFQVDHKYQAQLRSDHGDPNAFKHEQSESSSKSRRNVASRRIGNASKLHASPKSTRLNSVSAPAEDVAEHPRENWDGRAVNSSSASVVGSKMPEIIQRRCKNVISKLQRRIDKEGPQIVPLLMEFWKRIENSGYVSGSGNNVLDLRRIDLRIERLEYNGVTELVIDVQSMLRSAMHFYGFSHEVRSEARKVHDLFFDIMKIAFPDTDFREARNTLSFSSPISTTTTPSPRQATVGQTKRSQKLINDMESDPIPPQKPQQRGPIFSGEDTRMRGIVPPKELRHGSGSGSSREQFPQDDSPLLAHPGDLVICKKKRKDREKSVVKTRTGSTGPVSPHSMGRSMKTPGPGSATKETRLTQQTTHSQGWTNQAAAQTGNGTVGSVGWANPVKRLRTDSGKRRPSHL</sequence>
<feature type="compositionally biased region" description="Low complexity" evidence="6">
    <location>
        <begin position="197"/>
        <end position="208"/>
    </location>
</feature>
<dbReference type="FunFam" id="1.20.920.10:FF:000038">
    <property type="entry name" value="Brahma1"/>
    <property type="match status" value="1"/>
</dbReference>
<evidence type="ECO:0000256" key="3">
    <source>
        <dbReference type="ARBA" id="ARBA00023015"/>
    </source>
</evidence>
<feature type="compositionally biased region" description="Low complexity" evidence="6">
    <location>
        <begin position="2083"/>
        <end position="2094"/>
    </location>
</feature>
<feature type="region of interest" description="Disordered" evidence="6">
    <location>
        <begin position="1617"/>
        <end position="1863"/>
    </location>
</feature>
<feature type="compositionally biased region" description="Polar residues" evidence="6">
    <location>
        <begin position="2220"/>
        <end position="2240"/>
    </location>
</feature>
<dbReference type="CDD" id="cd18793">
    <property type="entry name" value="SF2_C_SNF"/>
    <property type="match status" value="1"/>
</dbReference>
<feature type="region of interest" description="Disordered" evidence="6">
    <location>
        <begin position="313"/>
        <end position="372"/>
    </location>
</feature>